<dbReference type="EMBL" id="CP060636">
    <property type="protein sequence ID" value="QNM13736.1"/>
    <property type="molecule type" value="Genomic_DNA"/>
</dbReference>
<dbReference type="InterPro" id="IPR045509">
    <property type="entry name" value="HD_assoc_2"/>
</dbReference>
<dbReference type="PROSITE" id="PS51831">
    <property type="entry name" value="HD"/>
    <property type="match status" value="1"/>
</dbReference>
<dbReference type="Pfam" id="PF19276">
    <property type="entry name" value="HD_assoc_2"/>
    <property type="match status" value="1"/>
</dbReference>
<sequence length="408" mass="47237">MQKTDEVKVMRDPIHGYIHVDEQVIWDCINAKEFQRLRRIHQLGGDFQVYHTAEHTRFSHSLGVYEIVRRMVGEIPHLKESLNEYEKVTAMLAGLLHDIGHGPFSHAFEGISALKHEEYTVKIILENSEIHHILEAVDPNLPKDVASIITYQHPKECMNQLVSGQLDADRMDYLLRDAYFTGTSYGNFDLERILRTIRMVDGRIVVKESGIHSVEDYIMARYHMYWQVYLHPVARSYEALLTVLFKRLKDLYRIDTSICEAVPMFAPFLSGEAASIEALYELDEAAALYGLSCLIKWKDDIAKDLSYRILNRKLFEYKTIRNSEDDKDIISEVEKLGYNPEYYVFHDAVSQTPYSPYARNENGHNIWVLEKDGSVVELSKASDIVKALTNADLKEEKKVYYPVEHLVL</sequence>
<evidence type="ECO:0000313" key="2">
    <source>
        <dbReference type="EMBL" id="QNM13736.1"/>
    </source>
</evidence>
<dbReference type="CDD" id="cd00077">
    <property type="entry name" value="HDc"/>
    <property type="match status" value="1"/>
</dbReference>
<organism evidence="2 3">
    <name type="scientific">[Eubacterium] hominis</name>
    <dbReference type="NCBI Taxonomy" id="2764325"/>
    <lineage>
        <taxon>Bacteria</taxon>
        <taxon>Bacillati</taxon>
        <taxon>Bacillota</taxon>
        <taxon>Erysipelotrichia</taxon>
        <taxon>Erysipelotrichales</taxon>
        <taxon>Erysipelotrichaceae</taxon>
        <taxon>Amedibacillus</taxon>
    </lineage>
</organism>
<dbReference type="InterPro" id="IPR006674">
    <property type="entry name" value="HD_domain"/>
</dbReference>
<dbReference type="InterPro" id="IPR050135">
    <property type="entry name" value="dGTPase-like"/>
</dbReference>
<name>A0A7G9GSF4_9FIRM</name>
<dbReference type="SUPFAM" id="SSF109604">
    <property type="entry name" value="HD-domain/PDEase-like"/>
    <property type="match status" value="1"/>
</dbReference>
<dbReference type="Proteomes" id="UP000515856">
    <property type="component" value="Chromosome"/>
</dbReference>
<dbReference type="RefSeq" id="WP_117451207.1">
    <property type="nucleotide sequence ID" value="NZ_CP060636.1"/>
</dbReference>
<feature type="domain" description="HD" evidence="1">
    <location>
        <begin position="57"/>
        <end position="174"/>
    </location>
</feature>
<dbReference type="GO" id="GO:0008832">
    <property type="term" value="F:dGTPase activity"/>
    <property type="evidence" value="ECO:0007669"/>
    <property type="project" value="TreeGrafter"/>
</dbReference>
<proteinExistence type="predicted"/>
<dbReference type="SMART" id="SM00471">
    <property type="entry name" value="HDc"/>
    <property type="match status" value="1"/>
</dbReference>
<dbReference type="AlphaFoldDB" id="A0A7G9GSF4"/>
<dbReference type="PANTHER" id="PTHR11373">
    <property type="entry name" value="DEOXYNUCLEOSIDE TRIPHOSPHATE TRIPHOSPHOHYDROLASE"/>
    <property type="match status" value="1"/>
</dbReference>
<reference evidence="2 3" key="1">
    <citation type="submission" date="2020-08" db="EMBL/GenBank/DDBJ databases">
        <authorList>
            <person name="Liu C."/>
            <person name="Sun Q."/>
        </authorList>
    </citation>
    <scope>NUCLEOTIDE SEQUENCE [LARGE SCALE GENOMIC DNA]</scope>
    <source>
        <strain evidence="2 3">NSJ-61</strain>
    </source>
</reference>
<gene>
    <name evidence="2" type="ORF">H9Q80_07285</name>
</gene>
<dbReference type="InterPro" id="IPR003607">
    <property type="entry name" value="HD/PDEase_dom"/>
</dbReference>
<accession>A0A7G9GSF4</accession>
<dbReference type="KEGG" id="ehn:H9Q80_07285"/>
<evidence type="ECO:0000313" key="3">
    <source>
        <dbReference type="Proteomes" id="UP000515856"/>
    </source>
</evidence>
<evidence type="ECO:0000259" key="1">
    <source>
        <dbReference type="PROSITE" id="PS51831"/>
    </source>
</evidence>
<dbReference type="Pfam" id="PF01966">
    <property type="entry name" value="HD"/>
    <property type="match status" value="1"/>
</dbReference>
<dbReference type="PANTHER" id="PTHR11373:SF41">
    <property type="entry name" value="METAL-DEPENDENT PHOSPHOHYDROLASE"/>
    <property type="match status" value="1"/>
</dbReference>
<keyword evidence="3" id="KW-1185">Reference proteome</keyword>
<dbReference type="GO" id="GO:0006203">
    <property type="term" value="P:dGTP catabolic process"/>
    <property type="evidence" value="ECO:0007669"/>
    <property type="project" value="TreeGrafter"/>
</dbReference>
<dbReference type="Gene3D" id="1.10.3210.10">
    <property type="entry name" value="Hypothetical protein af1432"/>
    <property type="match status" value="1"/>
</dbReference>
<protein>
    <submittedName>
        <fullName evidence="2">HD domain-containing protein</fullName>
    </submittedName>
</protein>